<evidence type="ECO:0000256" key="13">
    <source>
        <dbReference type="RuleBase" id="RU000696"/>
    </source>
</evidence>
<evidence type="ECO:0000256" key="10">
    <source>
        <dbReference type="ARBA" id="ARBA00022842"/>
    </source>
</evidence>
<evidence type="ECO:0000256" key="3">
    <source>
        <dbReference type="ARBA" id="ARBA00008982"/>
    </source>
</evidence>
<dbReference type="Proteomes" id="UP000025227">
    <property type="component" value="Unplaced"/>
</dbReference>
<evidence type="ECO:0000256" key="6">
    <source>
        <dbReference type="ARBA" id="ARBA00022723"/>
    </source>
</evidence>
<dbReference type="GO" id="GO:0046872">
    <property type="term" value="F:metal ion binding"/>
    <property type="evidence" value="ECO:0007669"/>
    <property type="project" value="UniProtKB-KW"/>
</dbReference>
<sequence length="240" mass="26208">MDSAEMAEEIPMRKATEFEVQRKRSRGVLKKRRQYIIKNDLAKAMGTAGDAYEAFVVNLALREFVLSSVALLPLLRIEDDVLVLGIELVHHSAVLYDSDGPVCAQAAALIENTQSRNLQSRELADTLSKGHMGMDVGPKSEELFTTVVARAKTIVWNGPPGAFEFEKFSHGTKALMDAVVKATGAGYCTIFGGGDTATCCQKFKAEDKVTHVSTGGGASLELLEERFFLESKHSLQHLKC</sequence>
<dbReference type="GO" id="GO:0004618">
    <property type="term" value="F:phosphoglycerate kinase activity"/>
    <property type="evidence" value="ECO:0007669"/>
    <property type="project" value="UniProtKB-EC"/>
</dbReference>
<dbReference type="Pfam" id="PF00162">
    <property type="entry name" value="PGK"/>
    <property type="match status" value="1"/>
</dbReference>
<evidence type="ECO:0000256" key="1">
    <source>
        <dbReference type="ARBA" id="ARBA00001946"/>
    </source>
</evidence>
<organism evidence="14 15">
    <name type="scientific">Haemonchus contortus</name>
    <name type="common">Barber pole worm</name>
    <dbReference type="NCBI Taxonomy" id="6289"/>
    <lineage>
        <taxon>Eukaryota</taxon>
        <taxon>Metazoa</taxon>
        <taxon>Ecdysozoa</taxon>
        <taxon>Nematoda</taxon>
        <taxon>Chromadorea</taxon>
        <taxon>Rhabditida</taxon>
        <taxon>Rhabditina</taxon>
        <taxon>Rhabditomorpha</taxon>
        <taxon>Strongyloidea</taxon>
        <taxon>Trichostrongylidae</taxon>
        <taxon>Haemonchus</taxon>
    </lineage>
</organism>
<dbReference type="EC" id="2.7.2.3" evidence="4 12"/>
<comment type="subunit">
    <text evidence="13">Monomer.</text>
</comment>
<evidence type="ECO:0000256" key="5">
    <source>
        <dbReference type="ARBA" id="ARBA00022679"/>
    </source>
</evidence>
<evidence type="ECO:0000256" key="4">
    <source>
        <dbReference type="ARBA" id="ARBA00013061"/>
    </source>
</evidence>
<dbReference type="FunFam" id="3.40.50.1260:FF:000031">
    <property type="entry name" value="Phosphoglycerate kinase 1"/>
    <property type="match status" value="1"/>
</dbReference>
<comment type="catalytic activity">
    <reaction evidence="12">
        <text>(2R)-3-phosphoglycerate + ATP = (2R)-3-phospho-glyceroyl phosphate + ADP</text>
        <dbReference type="Rhea" id="RHEA:14801"/>
        <dbReference type="ChEBI" id="CHEBI:30616"/>
        <dbReference type="ChEBI" id="CHEBI:57604"/>
        <dbReference type="ChEBI" id="CHEBI:58272"/>
        <dbReference type="ChEBI" id="CHEBI:456216"/>
        <dbReference type="EC" id="2.7.2.3"/>
    </reaction>
</comment>
<dbReference type="PANTHER" id="PTHR11406:SF0">
    <property type="entry name" value="PHOSPHOGLYCERATE KINASE"/>
    <property type="match status" value="1"/>
</dbReference>
<keyword evidence="11" id="KW-0324">Glycolysis</keyword>
<reference evidence="15" key="1">
    <citation type="submission" date="2020-12" db="UniProtKB">
        <authorList>
            <consortium name="WormBaseParasite"/>
        </authorList>
    </citation>
    <scope>IDENTIFICATION</scope>
    <source>
        <strain evidence="15">MHco3</strain>
    </source>
</reference>
<evidence type="ECO:0000256" key="12">
    <source>
        <dbReference type="RuleBase" id="RU000532"/>
    </source>
</evidence>
<dbReference type="InterPro" id="IPR001576">
    <property type="entry name" value="Phosphoglycerate_kinase"/>
</dbReference>
<dbReference type="GO" id="GO:0006096">
    <property type="term" value="P:glycolytic process"/>
    <property type="evidence" value="ECO:0007669"/>
    <property type="project" value="UniProtKB-UniPathway"/>
</dbReference>
<dbReference type="PRINTS" id="PR00477">
    <property type="entry name" value="PHGLYCKINASE"/>
</dbReference>
<dbReference type="GO" id="GO:0005829">
    <property type="term" value="C:cytosol"/>
    <property type="evidence" value="ECO:0007669"/>
    <property type="project" value="TreeGrafter"/>
</dbReference>
<keyword evidence="9" id="KW-0067">ATP-binding</keyword>
<dbReference type="InterPro" id="IPR015824">
    <property type="entry name" value="Phosphoglycerate_kinase_N"/>
</dbReference>
<dbReference type="WBParaSite" id="HCON_00167870-00001">
    <property type="protein sequence ID" value="HCON_00167870-00001"/>
    <property type="gene ID" value="HCON_00167870"/>
</dbReference>
<dbReference type="GO" id="GO:0043531">
    <property type="term" value="F:ADP binding"/>
    <property type="evidence" value="ECO:0007669"/>
    <property type="project" value="TreeGrafter"/>
</dbReference>
<keyword evidence="7" id="KW-0547">Nucleotide-binding</keyword>
<keyword evidence="14" id="KW-1185">Reference proteome</keyword>
<comment type="pathway">
    <text evidence="2 12">Carbohydrate degradation; glycolysis; pyruvate from D-glyceraldehyde 3-phosphate: step 2/5.</text>
</comment>
<keyword evidence="6" id="KW-0479">Metal-binding</keyword>
<dbReference type="Gene3D" id="3.40.50.1260">
    <property type="entry name" value="Phosphoglycerate kinase, N-terminal domain"/>
    <property type="match status" value="1"/>
</dbReference>
<accession>A0A7I4Z080</accession>
<protein>
    <recommendedName>
        <fullName evidence="4 12">Phosphoglycerate kinase</fullName>
        <ecNumber evidence="4 12">2.7.2.3</ecNumber>
    </recommendedName>
</protein>
<name>A0A7I4Z080_HAECO</name>
<comment type="similarity">
    <text evidence="3 12">Belongs to the phosphoglycerate kinase family.</text>
</comment>
<evidence type="ECO:0000313" key="15">
    <source>
        <dbReference type="WBParaSite" id="HCON_00167870-00001"/>
    </source>
</evidence>
<dbReference type="AlphaFoldDB" id="A0A7I4Z080"/>
<dbReference type="OrthoDB" id="275353at2759"/>
<dbReference type="GO" id="GO:0005524">
    <property type="term" value="F:ATP binding"/>
    <property type="evidence" value="ECO:0007669"/>
    <property type="project" value="UniProtKB-KW"/>
</dbReference>
<evidence type="ECO:0000256" key="8">
    <source>
        <dbReference type="ARBA" id="ARBA00022777"/>
    </source>
</evidence>
<dbReference type="InterPro" id="IPR036043">
    <property type="entry name" value="Phosphoglycerate_kinase_sf"/>
</dbReference>
<dbReference type="UniPathway" id="UPA00109">
    <property type="reaction ID" value="UER00185"/>
</dbReference>
<evidence type="ECO:0000256" key="7">
    <source>
        <dbReference type="ARBA" id="ARBA00022741"/>
    </source>
</evidence>
<comment type="cofactor">
    <cofactor evidence="1">
        <name>Mg(2+)</name>
        <dbReference type="ChEBI" id="CHEBI:18420"/>
    </cofactor>
</comment>
<dbReference type="GO" id="GO:0006094">
    <property type="term" value="P:gluconeogenesis"/>
    <property type="evidence" value="ECO:0007669"/>
    <property type="project" value="TreeGrafter"/>
</dbReference>
<dbReference type="SUPFAM" id="SSF53748">
    <property type="entry name" value="Phosphoglycerate kinase"/>
    <property type="match status" value="1"/>
</dbReference>
<evidence type="ECO:0000256" key="2">
    <source>
        <dbReference type="ARBA" id="ARBA00004838"/>
    </source>
</evidence>
<keyword evidence="8 12" id="KW-0418">Kinase</keyword>
<keyword evidence="5 12" id="KW-0808">Transferase</keyword>
<evidence type="ECO:0000313" key="14">
    <source>
        <dbReference type="Proteomes" id="UP000025227"/>
    </source>
</evidence>
<keyword evidence="10" id="KW-0460">Magnesium</keyword>
<evidence type="ECO:0000256" key="11">
    <source>
        <dbReference type="ARBA" id="ARBA00023152"/>
    </source>
</evidence>
<proteinExistence type="inferred from homology"/>
<dbReference type="PANTHER" id="PTHR11406">
    <property type="entry name" value="PHOSPHOGLYCERATE KINASE"/>
    <property type="match status" value="1"/>
</dbReference>
<evidence type="ECO:0000256" key="9">
    <source>
        <dbReference type="ARBA" id="ARBA00022840"/>
    </source>
</evidence>